<dbReference type="SUPFAM" id="SSF53720">
    <property type="entry name" value="ALDH-like"/>
    <property type="match status" value="1"/>
</dbReference>
<protein>
    <submittedName>
        <fullName evidence="5">Aldehyde dehydrogenase family protein</fullName>
    </submittedName>
</protein>
<dbReference type="GO" id="GO:0016620">
    <property type="term" value="F:oxidoreductase activity, acting on the aldehyde or oxo group of donors, NAD or NADP as acceptor"/>
    <property type="evidence" value="ECO:0007669"/>
    <property type="project" value="TreeGrafter"/>
</dbReference>
<comment type="caution">
    <text evidence="5">The sequence shown here is derived from an EMBL/GenBank/DDBJ whole genome shotgun (WGS) entry which is preliminary data.</text>
</comment>
<dbReference type="Pfam" id="PF00171">
    <property type="entry name" value="Aldedh"/>
    <property type="match status" value="1"/>
</dbReference>
<evidence type="ECO:0000259" key="4">
    <source>
        <dbReference type="Pfam" id="PF00171"/>
    </source>
</evidence>
<evidence type="ECO:0000256" key="3">
    <source>
        <dbReference type="ARBA" id="ARBA00023027"/>
    </source>
</evidence>
<evidence type="ECO:0000313" key="5">
    <source>
        <dbReference type="EMBL" id="TXH84468.1"/>
    </source>
</evidence>
<evidence type="ECO:0000256" key="2">
    <source>
        <dbReference type="ARBA" id="ARBA00023002"/>
    </source>
</evidence>
<accession>A0A5C7SL29</accession>
<gene>
    <name evidence="5" type="ORF">E6Q80_11470</name>
</gene>
<dbReference type="EMBL" id="SSFD01000178">
    <property type="protein sequence ID" value="TXH84468.1"/>
    <property type="molecule type" value="Genomic_DNA"/>
</dbReference>
<dbReference type="PANTHER" id="PTHR43720:SF2">
    <property type="entry name" value="2-AMINOMUCONIC SEMIALDEHYDE DEHYDROGENASE"/>
    <property type="match status" value="1"/>
</dbReference>
<sequence length="143" mass="15547">MKDILNFINGEYVSNVSGKTYEKRNPVDNSLIGMVHEAGKPEVDAAVAAAKAALKGPWGKLSVVERCNMLDAIVAEINNRFDDFLQAEIADTGKPATLASHIDIPRGAANFKIFTDTIKNVSTESFEMRTPDGKTARSYGVRT</sequence>
<feature type="non-terminal residue" evidence="5">
    <location>
        <position position="143"/>
    </location>
</feature>
<feature type="domain" description="Aldehyde dehydrogenase" evidence="4">
    <location>
        <begin position="14"/>
        <end position="132"/>
    </location>
</feature>
<dbReference type="AlphaFoldDB" id="A0A5C7SL29"/>
<dbReference type="InterPro" id="IPR016162">
    <property type="entry name" value="Ald_DH_N"/>
</dbReference>
<comment type="similarity">
    <text evidence="1">Belongs to the aldehyde dehydrogenase family.</text>
</comment>
<keyword evidence="2" id="KW-0560">Oxidoreductase</keyword>
<dbReference type="Proteomes" id="UP000321192">
    <property type="component" value="Unassembled WGS sequence"/>
</dbReference>
<reference evidence="5 6" key="1">
    <citation type="submission" date="2018-09" db="EMBL/GenBank/DDBJ databases">
        <title>Metagenome Assembled Genomes from an Advanced Water Purification Facility.</title>
        <authorList>
            <person name="Stamps B.W."/>
            <person name="Spear J.R."/>
        </authorList>
    </citation>
    <scope>NUCLEOTIDE SEQUENCE [LARGE SCALE GENOMIC DNA]</scope>
    <source>
        <strain evidence="5">Bin_27_1</strain>
    </source>
</reference>
<dbReference type="Gene3D" id="3.40.605.10">
    <property type="entry name" value="Aldehyde Dehydrogenase, Chain A, domain 1"/>
    <property type="match status" value="1"/>
</dbReference>
<dbReference type="PANTHER" id="PTHR43720">
    <property type="entry name" value="2-AMINOMUCONIC SEMIALDEHYDE DEHYDROGENASE"/>
    <property type="match status" value="1"/>
</dbReference>
<evidence type="ECO:0000313" key="6">
    <source>
        <dbReference type="Proteomes" id="UP000321192"/>
    </source>
</evidence>
<dbReference type="InterPro" id="IPR015590">
    <property type="entry name" value="Aldehyde_DH_dom"/>
</dbReference>
<name>A0A5C7SL29_THASP</name>
<dbReference type="InterPro" id="IPR016161">
    <property type="entry name" value="Ald_DH/histidinol_DH"/>
</dbReference>
<evidence type="ECO:0000256" key="1">
    <source>
        <dbReference type="ARBA" id="ARBA00009986"/>
    </source>
</evidence>
<keyword evidence="3" id="KW-0520">NAD</keyword>
<organism evidence="5 6">
    <name type="scientific">Thauera aminoaromatica</name>
    <dbReference type="NCBI Taxonomy" id="164330"/>
    <lineage>
        <taxon>Bacteria</taxon>
        <taxon>Pseudomonadati</taxon>
        <taxon>Pseudomonadota</taxon>
        <taxon>Betaproteobacteria</taxon>
        <taxon>Rhodocyclales</taxon>
        <taxon>Zoogloeaceae</taxon>
        <taxon>Thauera</taxon>
    </lineage>
</organism>
<dbReference type="RefSeq" id="WP_276658753.1">
    <property type="nucleotide sequence ID" value="NZ_SSFD01000178.1"/>
</dbReference>
<proteinExistence type="inferred from homology"/>